<reference evidence="9 10" key="1">
    <citation type="journal article" date="2016" name="Environ. Microbiol.">
        <title>Genomic resolution of a cold subsurface aquifer community provides metabolic insights for novel microbes adapted to high CO concentrations.</title>
        <authorList>
            <person name="Probst A.J."/>
            <person name="Castelle C.J."/>
            <person name="Singh A."/>
            <person name="Brown C.T."/>
            <person name="Anantharaman K."/>
            <person name="Sharon I."/>
            <person name="Hug L.A."/>
            <person name="Burstein D."/>
            <person name="Emerson J.B."/>
            <person name="Thomas B.C."/>
            <person name="Banfield J.F."/>
        </authorList>
    </citation>
    <scope>NUCLEOTIDE SEQUENCE [LARGE SCALE GENOMIC DNA]</scope>
    <source>
        <strain evidence="9">CG1_02_43_90</strain>
    </source>
</reference>
<dbReference type="AlphaFoldDB" id="A0A1J4V3T1"/>
<dbReference type="Gene3D" id="1.10.8.420">
    <property type="entry name" value="RecR Domain 1"/>
    <property type="match status" value="1"/>
</dbReference>
<evidence type="ECO:0000256" key="6">
    <source>
        <dbReference type="ARBA" id="ARBA00023204"/>
    </source>
</evidence>
<dbReference type="SUPFAM" id="SSF111304">
    <property type="entry name" value="Recombination protein RecR"/>
    <property type="match status" value="1"/>
</dbReference>
<evidence type="ECO:0000256" key="7">
    <source>
        <dbReference type="HAMAP-Rule" id="MF_00017"/>
    </source>
</evidence>
<keyword evidence="2 7" id="KW-0227">DNA damage</keyword>
<dbReference type="PROSITE" id="PS50880">
    <property type="entry name" value="TOPRIM"/>
    <property type="match status" value="1"/>
</dbReference>
<proteinExistence type="inferred from homology"/>
<evidence type="ECO:0000313" key="9">
    <source>
        <dbReference type="EMBL" id="OIO30632.1"/>
    </source>
</evidence>
<organism evidence="9 10">
    <name type="scientific">Candidatus Nomurabacteria bacterium CG1_02_43_90</name>
    <dbReference type="NCBI Taxonomy" id="1805281"/>
    <lineage>
        <taxon>Bacteria</taxon>
        <taxon>Candidatus Nomuraibacteriota</taxon>
    </lineage>
</organism>
<dbReference type="Pfam" id="PF13662">
    <property type="entry name" value="Toprim_4"/>
    <property type="match status" value="1"/>
</dbReference>
<dbReference type="Pfam" id="PF21175">
    <property type="entry name" value="RecR_C"/>
    <property type="match status" value="1"/>
</dbReference>
<dbReference type="InterPro" id="IPR023627">
    <property type="entry name" value="Rcmb_RecR"/>
</dbReference>
<evidence type="ECO:0000259" key="8">
    <source>
        <dbReference type="PROSITE" id="PS50880"/>
    </source>
</evidence>
<name>A0A1J4V3T1_9BACT</name>
<dbReference type="Proteomes" id="UP000181992">
    <property type="component" value="Unassembled WGS sequence"/>
</dbReference>
<dbReference type="GO" id="GO:0006310">
    <property type="term" value="P:DNA recombination"/>
    <property type="evidence" value="ECO:0007669"/>
    <property type="project" value="UniProtKB-UniRule"/>
</dbReference>
<dbReference type="GO" id="GO:0008270">
    <property type="term" value="F:zinc ion binding"/>
    <property type="evidence" value="ECO:0007669"/>
    <property type="project" value="UniProtKB-KW"/>
</dbReference>
<dbReference type="STRING" id="1805281.AUJ77_02375"/>
<dbReference type="Gene3D" id="3.40.1360.10">
    <property type="match status" value="1"/>
</dbReference>
<feature type="domain" description="Toprim" evidence="8">
    <location>
        <begin position="80"/>
        <end position="182"/>
    </location>
</feature>
<protein>
    <recommendedName>
        <fullName evidence="7">Recombination protein RecR</fullName>
    </recommendedName>
</protein>
<evidence type="ECO:0000256" key="4">
    <source>
        <dbReference type="ARBA" id="ARBA00022833"/>
    </source>
</evidence>
<keyword evidence="5 7" id="KW-0233">DNA recombination</keyword>
<dbReference type="PANTHER" id="PTHR30446:SF0">
    <property type="entry name" value="RECOMBINATION PROTEIN RECR"/>
    <property type="match status" value="1"/>
</dbReference>
<dbReference type="GO" id="GO:0006281">
    <property type="term" value="P:DNA repair"/>
    <property type="evidence" value="ECO:0007669"/>
    <property type="project" value="UniProtKB-UniRule"/>
</dbReference>
<keyword evidence="1 7" id="KW-0479">Metal-binding</keyword>
<gene>
    <name evidence="7" type="primary">recR</name>
    <name evidence="9" type="ORF">AUJ77_02375</name>
</gene>
<dbReference type="InterPro" id="IPR000093">
    <property type="entry name" value="DNA_Rcmb_RecR"/>
</dbReference>
<accession>A0A1J4V3T1</accession>
<evidence type="ECO:0000256" key="2">
    <source>
        <dbReference type="ARBA" id="ARBA00022763"/>
    </source>
</evidence>
<evidence type="ECO:0000256" key="3">
    <source>
        <dbReference type="ARBA" id="ARBA00022771"/>
    </source>
</evidence>
<evidence type="ECO:0000256" key="5">
    <source>
        <dbReference type="ARBA" id="ARBA00023172"/>
    </source>
</evidence>
<evidence type="ECO:0000313" key="10">
    <source>
        <dbReference type="Proteomes" id="UP000181992"/>
    </source>
</evidence>
<keyword evidence="3 7" id="KW-0863">Zinc-finger</keyword>
<dbReference type="Pfam" id="PF21176">
    <property type="entry name" value="RecR_HhH"/>
    <property type="match status" value="1"/>
</dbReference>
<comment type="caution">
    <text evidence="9">The sequence shown here is derived from an EMBL/GenBank/DDBJ whole genome shotgun (WGS) entry which is preliminary data.</text>
</comment>
<evidence type="ECO:0000256" key="1">
    <source>
        <dbReference type="ARBA" id="ARBA00022723"/>
    </source>
</evidence>
<dbReference type="EMBL" id="MNVN01000015">
    <property type="protein sequence ID" value="OIO30632.1"/>
    <property type="molecule type" value="Genomic_DNA"/>
</dbReference>
<keyword evidence="6 7" id="KW-0234">DNA repair</keyword>
<dbReference type="InterPro" id="IPR006171">
    <property type="entry name" value="TOPRIM_dom"/>
</dbReference>
<sequence length="203" mass="22524">MSSIDNLAQLFMKFPGIGTRQAKRFVYFLLAQDPYFVESLAREIAELNKSIAQCESCFRFYPRTGVTNLCSTCAEDADNTTLLVIEKDPDFDTVKRSGSYTGRYFVLGGTIPVLERDPSSKIRIRELLARIERGAVDGLSEVILALSANPEGDFTREYVAKTLTPLAEKFSISITTLGRGLSTGTELEYSDSDTLKHALKNRG</sequence>
<comment type="function">
    <text evidence="7">May play a role in DNA repair. It seems to be involved in an RecBC-independent recombinational process of DNA repair. It may act with RecF and RecO.</text>
</comment>
<comment type="caution">
    <text evidence="7">Lacks conserved residue(s) required for the propagation of feature annotation.</text>
</comment>
<comment type="similarity">
    <text evidence="7">Belongs to the RecR family.</text>
</comment>
<keyword evidence="4 7" id="KW-0862">Zinc</keyword>
<dbReference type="PANTHER" id="PTHR30446">
    <property type="entry name" value="RECOMBINATION PROTEIN RECR"/>
    <property type="match status" value="1"/>
</dbReference>
<dbReference type="GO" id="GO:0003677">
    <property type="term" value="F:DNA binding"/>
    <property type="evidence" value="ECO:0007669"/>
    <property type="project" value="UniProtKB-UniRule"/>
</dbReference>
<dbReference type="HAMAP" id="MF_00017">
    <property type="entry name" value="RecR"/>
    <property type="match status" value="1"/>
</dbReference>